<name>A0ABP6LAJ9_9ACTN</name>
<dbReference type="Proteomes" id="UP001499930">
    <property type="component" value="Unassembled WGS sequence"/>
</dbReference>
<accession>A0ABP6LAJ9</accession>
<dbReference type="RefSeq" id="WP_344906185.1">
    <property type="nucleotide sequence ID" value="NZ_BAAAWD010000027.1"/>
</dbReference>
<sequence length="162" mass="17246">MSAPQFDTLPTSPDQARTFLTAAEERDCWPTAYSGSLSYSGAVHALRDAQLGTGHATLAVSQELAKLREGLADVGDVAPLRQDLAAIAQAVRELTDALTPAAPLADSTDLSNAVADVRTEVAEVAEVAAAVRELADAILLQTLQAQRQPPRRRWFAPWTEVA</sequence>
<reference evidence="2" key="1">
    <citation type="journal article" date="2019" name="Int. J. Syst. Evol. Microbiol.">
        <title>The Global Catalogue of Microorganisms (GCM) 10K type strain sequencing project: providing services to taxonomists for standard genome sequencing and annotation.</title>
        <authorList>
            <consortium name="The Broad Institute Genomics Platform"/>
            <consortium name="The Broad Institute Genome Sequencing Center for Infectious Disease"/>
            <person name="Wu L."/>
            <person name="Ma J."/>
        </authorList>
    </citation>
    <scope>NUCLEOTIDE SEQUENCE [LARGE SCALE GENOMIC DNA]</scope>
    <source>
        <strain evidence="2">JCM 3106</strain>
    </source>
</reference>
<gene>
    <name evidence="1" type="ORF">GCM10017559_76860</name>
</gene>
<evidence type="ECO:0000313" key="1">
    <source>
        <dbReference type="EMBL" id="GAA3037602.1"/>
    </source>
</evidence>
<protein>
    <submittedName>
        <fullName evidence="1">Uncharacterized protein</fullName>
    </submittedName>
</protein>
<evidence type="ECO:0000313" key="2">
    <source>
        <dbReference type="Proteomes" id="UP001499930"/>
    </source>
</evidence>
<comment type="caution">
    <text evidence="1">The sequence shown here is derived from an EMBL/GenBank/DDBJ whole genome shotgun (WGS) entry which is preliminary data.</text>
</comment>
<dbReference type="EMBL" id="BAAAWD010000027">
    <property type="protein sequence ID" value="GAA3037602.1"/>
    <property type="molecule type" value="Genomic_DNA"/>
</dbReference>
<proteinExistence type="predicted"/>
<organism evidence="1 2">
    <name type="scientific">Streptosporangium longisporum</name>
    <dbReference type="NCBI Taxonomy" id="46187"/>
    <lineage>
        <taxon>Bacteria</taxon>
        <taxon>Bacillati</taxon>
        <taxon>Actinomycetota</taxon>
        <taxon>Actinomycetes</taxon>
        <taxon>Streptosporangiales</taxon>
        <taxon>Streptosporangiaceae</taxon>
        <taxon>Streptosporangium</taxon>
    </lineage>
</organism>
<keyword evidence="2" id="KW-1185">Reference proteome</keyword>